<feature type="compositionally biased region" description="Low complexity" evidence="2">
    <location>
        <begin position="227"/>
        <end position="248"/>
    </location>
</feature>
<evidence type="ECO:0000313" key="3">
    <source>
        <dbReference type="EMBL" id="KAF2123678.1"/>
    </source>
</evidence>
<dbReference type="OrthoDB" id="3799179at2759"/>
<dbReference type="GeneID" id="54402598"/>
<feature type="coiled-coil region" evidence="1">
    <location>
        <begin position="376"/>
        <end position="413"/>
    </location>
</feature>
<reference evidence="3" key="1">
    <citation type="journal article" date="2020" name="Stud. Mycol.">
        <title>101 Dothideomycetes genomes: a test case for predicting lifestyles and emergence of pathogens.</title>
        <authorList>
            <person name="Haridas S."/>
            <person name="Albert R."/>
            <person name="Binder M."/>
            <person name="Bloem J."/>
            <person name="Labutti K."/>
            <person name="Salamov A."/>
            <person name="Andreopoulos B."/>
            <person name="Baker S."/>
            <person name="Barry K."/>
            <person name="Bills G."/>
            <person name="Bluhm B."/>
            <person name="Cannon C."/>
            <person name="Castanera R."/>
            <person name="Culley D."/>
            <person name="Daum C."/>
            <person name="Ezra D."/>
            <person name="Gonzalez J."/>
            <person name="Henrissat B."/>
            <person name="Kuo A."/>
            <person name="Liang C."/>
            <person name="Lipzen A."/>
            <person name="Lutzoni F."/>
            <person name="Magnuson J."/>
            <person name="Mondo S."/>
            <person name="Nolan M."/>
            <person name="Ohm R."/>
            <person name="Pangilinan J."/>
            <person name="Park H.-J."/>
            <person name="Ramirez L."/>
            <person name="Alfaro M."/>
            <person name="Sun H."/>
            <person name="Tritt A."/>
            <person name="Yoshinaga Y."/>
            <person name="Zwiers L.-H."/>
            <person name="Turgeon B."/>
            <person name="Goodwin S."/>
            <person name="Spatafora J."/>
            <person name="Crous P."/>
            <person name="Grigoriev I."/>
        </authorList>
    </citation>
    <scope>NUCLEOTIDE SEQUENCE</scope>
    <source>
        <strain evidence="3">CBS 119687</strain>
    </source>
</reference>
<dbReference type="Proteomes" id="UP000799771">
    <property type="component" value="Unassembled WGS sequence"/>
</dbReference>
<name>A0A6A5ZZ39_9PLEO</name>
<protein>
    <submittedName>
        <fullName evidence="3">Uncharacterized protein</fullName>
    </submittedName>
</protein>
<accession>A0A6A5ZZ39</accession>
<proteinExistence type="predicted"/>
<sequence length="468" mass="50574">MTARGTPAPTSLTWDAYLDASPQSTDATAARIRDNVVTIVGNWGARWRGELKAGGLLVQETPSFHLALSLARLSAFEPSIPAILSLLPDFHAHQAAHLAVGPKHVDPTTTSLFGEVEQRVTCTSYRVLNEFLDYLKSSEAAPLPSSVTNRSRRAAQRDKRKVPASRRSTPSPSGARQRPSPASPEVGRGHDSSLIDRTLLGPEEEPSFAQSGLDDSGVVFDPEASADDLSLPLPLPRPHTTTSPSSTASPPPASPSTMGEDLEHLLQDRLWAQVTQLLSTTRKRATHLKLKASEAKTVLDEAKAKEVEARHAIGIEFGLLEPTVDVETLEKAIEELNDELTAEEELRDFKAKYQAEFVRLASRARSAAGEANALDTTACDEQISRLEAEIERHEAAVASLKEVEEMVAEKEDEWVAAADAVTADKKRKKTFQDLAKNVNSDLLFKGVDAALAARGDEGEGDSPSESST</sequence>
<evidence type="ECO:0000256" key="1">
    <source>
        <dbReference type="SAM" id="Coils"/>
    </source>
</evidence>
<feature type="compositionally biased region" description="Basic residues" evidence="2">
    <location>
        <begin position="150"/>
        <end position="164"/>
    </location>
</feature>
<keyword evidence="1" id="KW-0175">Coiled coil</keyword>
<organism evidence="3 4">
    <name type="scientific">Dothidotthia symphoricarpi CBS 119687</name>
    <dbReference type="NCBI Taxonomy" id="1392245"/>
    <lineage>
        <taxon>Eukaryota</taxon>
        <taxon>Fungi</taxon>
        <taxon>Dikarya</taxon>
        <taxon>Ascomycota</taxon>
        <taxon>Pezizomycotina</taxon>
        <taxon>Dothideomycetes</taxon>
        <taxon>Pleosporomycetidae</taxon>
        <taxon>Pleosporales</taxon>
        <taxon>Dothidotthiaceae</taxon>
        <taxon>Dothidotthia</taxon>
    </lineage>
</organism>
<keyword evidence="4" id="KW-1185">Reference proteome</keyword>
<evidence type="ECO:0000313" key="4">
    <source>
        <dbReference type="Proteomes" id="UP000799771"/>
    </source>
</evidence>
<gene>
    <name evidence="3" type="ORF">P153DRAFT_147369</name>
</gene>
<dbReference type="EMBL" id="ML977523">
    <property type="protein sequence ID" value="KAF2123678.1"/>
    <property type="molecule type" value="Genomic_DNA"/>
</dbReference>
<feature type="region of interest" description="Disordered" evidence="2">
    <location>
        <begin position="142"/>
        <end position="259"/>
    </location>
</feature>
<dbReference type="AlphaFoldDB" id="A0A6A5ZZ39"/>
<evidence type="ECO:0000256" key="2">
    <source>
        <dbReference type="SAM" id="MobiDB-lite"/>
    </source>
</evidence>
<dbReference type="RefSeq" id="XP_033518072.1">
    <property type="nucleotide sequence ID" value="XM_033662166.1"/>
</dbReference>